<reference evidence="3 4" key="1">
    <citation type="submission" date="2020-08" db="EMBL/GenBank/DDBJ databases">
        <title>Aphidius gifuensis genome sequencing and assembly.</title>
        <authorList>
            <person name="Du Z."/>
        </authorList>
    </citation>
    <scope>NUCLEOTIDE SEQUENCE [LARGE SCALE GENOMIC DNA]</scope>
    <source>
        <strain evidence="3">YNYX2018</strain>
        <tissue evidence="3">Adults</tissue>
    </source>
</reference>
<dbReference type="AlphaFoldDB" id="A0A834XKI0"/>
<gene>
    <name evidence="3" type="ORF">HCN44_007198</name>
</gene>
<organism evidence="3 4">
    <name type="scientific">Aphidius gifuensis</name>
    <name type="common">Parasitoid wasp</name>
    <dbReference type="NCBI Taxonomy" id="684658"/>
    <lineage>
        <taxon>Eukaryota</taxon>
        <taxon>Metazoa</taxon>
        <taxon>Ecdysozoa</taxon>
        <taxon>Arthropoda</taxon>
        <taxon>Hexapoda</taxon>
        <taxon>Insecta</taxon>
        <taxon>Pterygota</taxon>
        <taxon>Neoptera</taxon>
        <taxon>Endopterygota</taxon>
        <taxon>Hymenoptera</taxon>
        <taxon>Apocrita</taxon>
        <taxon>Ichneumonoidea</taxon>
        <taxon>Braconidae</taxon>
        <taxon>Aphidiinae</taxon>
        <taxon>Aphidius</taxon>
    </lineage>
</organism>
<protein>
    <recommendedName>
        <fullName evidence="2">MADF domain-containing protein</fullName>
    </recommendedName>
</protein>
<accession>A0A834XKI0</accession>
<dbReference type="PANTHER" id="PTHR12243:SF67">
    <property type="entry name" value="COREPRESSOR OF PANGOLIN, ISOFORM A-RELATED"/>
    <property type="match status" value="1"/>
</dbReference>
<dbReference type="SMART" id="SM00595">
    <property type="entry name" value="MADF"/>
    <property type="match status" value="1"/>
</dbReference>
<dbReference type="InterPro" id="IPR039353">
    <property type="entry name" value="TF_Adf1"/>
</dbReference>
<feature type="compositionally biased region" description="Acidic residues" evidence="1">
    <location>
        <begin position="115"/>
        <end position="128"/>
    </location>
</feature>
<evidence type="ECO:0000256" key="1">
    <source>
        <dbReference type="SAM" id="MobiDB-lite"/>
    </source>
</evidence>
<dbReference type="GO" id="GO:0005634">
    <property type="term" value="C:nucleus"/>
    <property type="evidence" value="ECO:0007669"/>
    <property type="project" value="TreeGrafter"/>
</dbReference>
<dbReference type="PANTHER" id="PTHR12243">
    <property type="entry name" value="MADF DOMAIN TRANSCRIPTION FACTOR"/>
    <property type="match status" value="1"/>
</dbReference>
<comment type="caution">
    <text evidence="3">The sequence shown here is derived from an EMBL/GenBank/DDBJ whole genome shotgun (WGS) entry which is preliminary data.</text>
</comment>
<dbReference type="Pfam" id="PF10545">
    <property type="entry name" value="MADF_DNA_bdg"/>
    <property type="match status" value="1"/>
</dbReference>
<feature type="region of interest" description="Disordered" evidence="1">
    <location>
        <begin position="115"/>
        <end position="159"/>
    </location>
</feature>
<dbReference type="Proteomes" id="UP000639338">
    <property type="component" value="Unassembled WGS sequence"/>
</dbReference>
<evidence type="ECO:0000313" key="4">
    <source>
        <dbReference type="Proteomes" id="UP000639338"/>
    </source>
</evidence>
<dbReference type="GO" id="GO:0005667">
    <property type="term" value="C:transcription regulator complex"/>
    <property type="evidence" value="ECO:0007669"/>
    <property type="project" value="TreeGrafter"/>
</dbReference>
<dbReference type="OrthoDB" id="10262320at2759"/>
<name>A0A834XKI0_APHGI</name>
<dbReference type="EMBL" id="JACMRX010000005">
    <property type="protein sequence ID" value="KAF7988888.1"/>
    <property type="molecule type" value="Genomic_DNA"/>
</dbReference>
<sequence>MSFTQNEDELLLKAVQEQPALYNLANKNYKDTIYKDHVEAVKARWKSLRDTYNKRRERLGTGSPRCPKKPWSLEAHLAFLETVENERKSTSNVTADTDDVKDIVKIKCEDIDDNEDGYDNINDEDNIDELIGGDGKKDDRHLSTSSVASAGSTYSRKSKPDDLVAEEKVKLYRSLQADISKEENSLDLFFKSLCVQVKELLSHLVPDIRIKMIQIICEIEKSYKFDPCEQPQQHQHLSSAPYLQSQRVKLPLMFFSSTSTDCSAECVTYTIV</sequence>
<feature type="domain" description="MADF" evidence="2">
    <location>
        <begin position="11"/>
        <end position="80"/>
    </location>
</feature>
<dbReference type="InterPro" id="IPR006578">
    <property type="entry name" value="MADF-dom"/>
</dbReference>
<dbReference type="GO" id="GO:0006357">
    <property type="term" value="P:regulation of transcription by RNA polymerase II"/>
    <property type="evidence" value="ECO:0007669"/>
    <property type="project" value="TreeGrafter"/>
</dbReference>
<feature type="compositionally biased region" description="Polar residues" evidence="1">
    <location>
        <begin position="143"/>
        <end position="155"/>
    </location>
</feature>
<evidence type="ECO:0000313" key="3">
    <source>
        <dbReference type="EMBL" id="KAF7988888.1"/>
    </source>
</evidence>
<keyword evidence="4" id="KW-1185">Reference proteome</keyword>
<evidence type="ECO:0000259" key="2">
    <source>
        <dbReference type="Pfam" id="PF10545"/>
    </source>
</evidence>
<proteinExistence type="predicted"/>